<evidence type="ECO:0000256" key="3">
    <source>
        <dbReference type="ARBA" id="ARBA00012417"/>
    </source>
</evidence>
<evidence type="ECO:0000259" key="20">
    <source>
        <dbReference type="Pfam" id="PF24055"/>
    </source>
</evidence>
<evidence type="ECO:0000256" key="4">
    <source>
        <dbReference type="ARBA" id="ARBA00021589"/>
    </source>
</evidence>
<dbReference type="Proteomes" id="UP001497392">
    <property type="component" value="Unassembled WGS sequence"/>
</dbReference>
<dbReference type="PRINTS" id="PR00106">
    <property type="entry name" value="DNAPOLB"/>
</dbReference>
<protein>
    <recommendedName>
        <fullName evidence="4">DNA polymerase zeta catalytic subunit</fullName>
        <ecNumber evidence="3">2.7.7.7</ecNumber>
    </recommendedName>
</protein>
<feature type="compositionally biased region" description="Polar residues" evidence="16">
    <location>
        <begin position="300"/>
        <end position="310"/>
    </location>
</feature>
<feature type="compositionally biased region" description="Low complexity" evidence="16">
    <location>
        <begin position="811"/>
        <end position="822"/>
    </location>
</feature>
<evidence type="ECO:0000259" key="19">
    <source>
        <dbReference type="Pfam" id="PF14260"/>
    </source>
</evidence>
<keyword evidence="5" id="KW-0808">Transferase</keyword>
<feature type="region of interest" description="Disordered" evidence="16">
    <location>
        <begin position="1525"/>
        <end position="1674"/>
    </location>
</feature>
<dbReference type="Gene3D" id="3.30.342.10">
    <property type="entry name" value="DNA Polymerase, chain B, domain 1"/>
    <property type="match status" value="1"/>
</dbReference>
<keyword evidence="22" id="KW-1185">Reference proteome</keyword>
<keyword evidence="8" id="KW-0227">DNA damage</keyword>
<feature type="region of interest" description="Disordered" evidence="16">
    <location>
        <begin position="548"/>
        <end position="1285"/>
    </location>
</feature>
<sequence length="2689" mass="288588">MHAGLESGAQRHQRVFAVQLVRATPYYGYQRDEALFMKIIMYNPTDVGRAAKLLQGGGVVGKNLQPYEAHVPFLLQLKIDLNLAGMGWLHLSQINCRVPFPERFMHRRRGWRDTPTLIQYEPDAPPGSGPSISEGSLAASQQDKLWVVDTLPTQWTVPVQTAAGPGRMLEKRSTCELEADACVEHVLNRADLVRDKLEDVGPDKRMVESLAPMWDEERQRCGGTGPPDPPPDPLRNPQPLCATVDFVRAQFQAVADAHAAEMDQADRRAAPPSDAQPGDSPASPAERPSGASAASTSASQRELLQQTQAANRVIPSEGTQSPNVPEYAYDQGDLFVGPSQNMPEMELQAEDIVRREDLDTAMEQDLAGERPAVALQDGHEDEERHLRQLMDLMHHEDSCSDEEAEGHARLMALAAQDVLNKQLERAASQAEEECQAILAAPGSSRPASAAATPEASHASEGPRKQPRTDRPSREEDQPMAQEQVLEDIEALGDIPAHMGPQKGGNVTWDGGGSPAGVAVSSLRDQLGVFEGYSDNDDFNWSLISSVRPQAHAESPEHSPEGSPDRSSPGHSGHIPQMDGAGDESVSADSASGPDLPDLDPQDGNEADSQVRPPQHASDAEAGRQRLGSAGSQHTQAESQRFGGLALQASPSFKSAPEPGRVAQDSPDGSYEAKRSRSMASMAPAGRRKPPHNVRPLKLDSSDGSRQSSGRLPGQYRPPVSANTGRVRAPFRPPRPVTGIAAPIPGSAQLNGAGLPQHQQDTPSVPARGLGQYSMDTPRDGMGHSPGRQQPLHESAAPLAIPELALDSTPHQQELGQEQTELTVPHQAASRPGIGADAAVSPGVWPAPTGQLRAARAHLRARRRPQLEGPVQQDSQESQPAVETTDTGQLQHPQQTSAVPSSTNDQQAEGQEPAPGGAAAPQQLGSSVEPDTAHPQELTTDERDQPFYAPSAPADRSEAERRRRSQEFIAQITEQARQMRAALHNSTSSSEQRQEGDADAPEDMQADSPGVEAAVGQTETEDDETEPDIVVDLSSPSPLKPSPAAHFPAPSSTPPVPVQLPLNTLMHLTEQSGSQHGEPGTAALTERQSCGPDLKADMPRGASAPPRASQHTGSQGSQLGAAAMAQAQSDRAGVPSDMPINSSSSPRGGQHSAPQQSQPASSAAREAASPHSDRVGIRLEYRPDLDVSPVRLSLNLDLTASSKQTPPQASAQAADSDSASPAHPPGTAPKAANSPPSASPMPNLSTGPTPGVPALNGQAQGSASRRPMGSAEPVHEEHPTPMTAQPAHDTEALQLSNVPLSALHPRGLFMSQAVEEAPGHLIADLNASPQHIALQEQPLGLAGYQHSSERQEMLVGSAIPGRMSQGSVDRHSDHSAAAQPSDEMHDDLENDRYRGNSQEAGLLNIPSQPLGSPVSMEVDAAEAAEGDVEEDQVLLHGTVRSSGSKLHAFRPRCRPPTREELQSSMAEHGILEIQYQGAFYGNPSDVPERPIVWAGLEFKVGSAATSALPPFRRGSLSSGPSAMEVLKAAAHQQQQSGAGPVQAPGRLRAYTPAQRPPSRAETEEWLAQERRMEDSQGSNSSRSKPRTPGSAAHRPQVGVAFGMDANTGRLLPGQHGSSSQESGGSDLLETPALATLPSQNRPGPGPSRLRVATQQSSGDEQQEEEEIRPASPKYDERSFFYTTPKLNPARPALQRLVTPWATPDVAPNALHAEAVPCTLRTPAAAVPPSPYWADRSEVLGTPETPMPQVRPLMPPPLFDAAQAPGSSAAHAAQAAQQPSHGAQGPRAEAAAPAALDDLQAKARKMLGEPAMAKRWTSQITPPSPAVRGEATPVSQSGFRRLVPGKGQNLTLLSIELHADTRGTLLPDPRYDALRCIVLAAADDAEDMSDGNYTARVLLFHEKTTKLREGLPNVQMEAFESENALLDAFVEAVRALDPDILVGFEIQQGSLGYLVDRASTLERPDPLLRQLSRTPQVSSSAERRNDDYGQLHASGLHCHGRVVLNLWRLLRSELKLRIYTFEACVAAVLQLRTPHVPAWVLAQWFTNGPGGGRWRCIQYWVRRARLSLAMMEQLDMTGRTGELARAFGIDFFSVLTRGSQYRVEAMMVRLAHTQNYLLPAPSKQQCTGQPAMEAIPLVMEPESRLYVDPVIVLDFQSLYPSQIIAYNLCYSTCLGRPSHATAGEAPIRLGAQVYGQEKGIMKDGLTPEKLIIAPNGVAYASPEARPGIVPRLLQEILSTRIMVKAAMKRAPKSAKVLQRILNARQFGLKLIANVTYGYTAAGFSGRMPCAELADSIVQSGRETLENAIRMVEGNPRWRARVVYGDTDSLFVLLPGRSREEAFEIGNEIAAAATAANPPPVTLKMEKVYHPCVLLAKKRYVGFMYESPKQTAPTFDAKGIETVRRDTCGAVAKMMERTLRILFTSKDLSQVKEYVQRQWTKILAGRVSLADFVFAKEVRLGTYSARHGIVPPAAIVAGKAMASDPRMEPRYGERVPYVVVYGEPGARLIDMVVSPHALLESQGRLRLHANYYITKQIIPALERVISLVGADMRAWFATMPRPQRLLPQKRPAAALGLGGGRSSAGTIDAYYLSRHCAVCDGLTHAQRPLCEACRAEPQAAASVLAARAMRLSGAHALLVKVCLHCGGGGGRLQSGDGIMCDSLDCGVFFERKKATGEAAAADALCQAALALF</sequence>
<feature type="compositionally biased region" description="Basic and acidic residues" evidence="16">
    <location>
        <begin position="258"/>
        <end position="269"/>
    </location>
</feature>
<dbReference type="InterPro" id="IPR030559">
    <property type="entry name" value="PolZ_Rev3"/>
</dbReference>
<evidence type="ECO:0000256" key="1">
    <source>
        <dbReference type="ARBA" id="ARBA00001966"/>
    </source>
</evidence>
<feature type="coiled-coil region" evidence="15">
    <location>
        <begin position="413"/>
        <end position="440"/>
    </location>
</feature>
<feature type="compositionally biased region" description="Low complexity" evidence="16">
    <location>
        <begin position="1759"/>
        <end position="1789"/>
    </location>
</feature>
<evidence type="ECO:0000256" key="5">
    <source>
        <dbReference type="ARBA" id="ARBA00022679"/>
    </source>
</evidence>
<dbReference type="EMBL" id="CAXHTA020000008">
    <property type="protein sequence ID" value="CAL5223256.1"/>
    <property type="molecule type" value="Genomic_DNA"/>
</dbReference>
<feature type="compositionally biased region" description="Pro residues" evidence="16">
    <location>
        <begin position="226"/>
        <end position="236"/>
    </location>
</feature>
<evidence type="ECO:0000256" key="11">
    <source>
        <dbReference type="ARBA" id="ARBA00023004"/>
    </source>
</evidence>
<evidence type="ECO:0000256" key="15">
    <source>
        <dbReference type="SAM" id="Coils"/>
    </source>
</evidence>
<dbReference type="InterPro" id="IPR025687">
    <property type="entry name" value="Znf-C4pol"/>
</dbReference>
<evidence type="ECO:0000256" key="6">
    <source>
        <dbReference type="ARBA" id="ARBA00022695"/>
    </source>
</evidence>
<dbReference type="InterPro" id="IPR006133">
    <property type="entry name" value="DNA-dir_DNA_pol_B_exonuc"/>
</dbReference>
<feature type="compositionally biased region" description="Low complexity" evidence="16">
    <location>
        <begin position="1527"/>
        <end position="1538"/>
    </location>
</feature>
<dbReference type="SUPFAM" id="SSF56672">
    <property type="entry name" value="DNA/RNA polymerases"/>
    <property type="match status" value="1"/>
</dbReference>
<dbReference type="InterPro" id="IPR036397">
    <property type="entry name" value="RNaseH_sf"/>
</dbReference>
<feature type="compositionally biased region" description="Basic and acidic residues" evidence="16">
    <location>
        <begin position="1557"/>
        <end position="1573"/>
    </location>
</feature>
<organism evidence="21 22">
    <name type="scientific">Coccomyxa viridis</name>
    <dbReference type="NCBI Taxonomy" id="1274662"/>
    <lineage>
        <taxon>Eukaryota</taxon>
        <taxon>Viridiplantae</taxon>
        <taxon>Chlorophyta</taxon>
        <taxon>core chlorophytes</taxon>
        <taxon>Trebouxiophyceae</taxon>
        <taxon>Trebouxiophyceae incertae sedis</taxon>
        <taxon>Coccomyxaceae</taxon>
        <taxon>Coccomyxa</taxon>
    </lineage>
</organism>
<reference evidence="21 22" key="1">
    <citation type="submission" date="2024-06" db="EMBL/GenBank/DDBJ databases">
        <authorList>
            <person name="Kraege A."/>
            <person name="Thomma B."/>
        </authorList>
    </citation>
    <scope>NUCLEOTIDE SEQUENCE [LARGE SCALE GENOMIC DNA]</scope>
</reference>
<name>A0ABP1FUX0_9CHLO</name>
<feature type="compositionally biased region" description="Low complexity" evidence="16">
    <location>
        <begin position="905"/>
        <end position="922"/>
    </location>
</feature>
<comment type="similarity">
    <text evidence="2">Belongs to the DNA polymerase type-B family.</text>
</comment>
<keyword evidence="12" id="KW-0411">Iron-sulfur</keyword>
<feature type="compositionally biased region" description="Low complexity" evidence="16">
    <location>
        <begin position="1112"/>
        <end position="1132"/>
    </location>
</feature>
<keyword evidence="6" id="KW-0548">Nucleotidyltransferase</keyword>
<feature type="region of interest" description="Disordered" evidence="16">
    <location>
        <begin position="1758"/>
        <end position="1789"/>
    </location>
</feature>
<evidence type="ECO:0000313" key="22">
    <source>
        <dbReference type="Proteomes" id="UP001497392"/>
    </source>
</evidence>
<feature type="compositionally biased region" description="Low complexity" evidence="16">
    <location>
        <begin position="1149"/>
        <end position="1169"/>
    </location>
</feature>
<feature type="region of interest" description="Disordered" evidence="16">
    <location>
        <begin position="257"/>
        <end position="334"/>
    </location>
</feature>
<evidence type="ECO:0000256" key="16">
    <source>
        <dbReference type="SAM" id="MobiDB-lite"/>
    </source>
</evidence>
<evidence type="ECO:0000259" key="17">
    <source>
        <dbReference type="Pfam" id="PF00136"/>
    </source>
</evidence>
<feature type="compositionally biased region" description="Acidic residues" evidence="16">
    <location>
        <begin position="596"/>
        <end position="605"/>
    </location>
</feature>
<feature type="domain" description="DNA-directed DNA polymerase family B exonuclease" evidence="18">
    <location>
        <begin position="1846"/>
        <end position="2019"/>
    </location>
</feature>
<feature type="compositionally biased region" description="Low complexity" evidence="16">
    <location>
        <begin position="1032"/>
        <end position="1049"/>
    </location>
</feature>
<feature type="region of interest" description="Disordered" evidence="16">
    <location>
        <begin position="441"/>
        <end position="480"/>
    </location>
</feature>
<dbReference type="Gene3D" id="3.90.1600.10">
    <property type="entry name" value="Palm domain of DNA polymerase"/>
    <property type="match status" value="1"/>
</dbReference>
<evidence type="ECO:0000256" key="14">
    <source>
        <dbReference type="ARBA" id="ARBA00049244"/>
    </source>
</evidence>
<feature type="compositionally biased region" description="Acidic residues" evidence="16">
    <location>
        <begin position="1018"/>
        <end position="1028"/>
    </location>
</feature>
<feature type="domain" description="DNA-directed DNA polymerase family B multifunctional" evidence="17">
    <location>
        <begin position="2089"/>
        <end position="2543"/>
    </location>
</feature>
<dbReference type="InterPro" id="IPR042087">
    <property type="entry name" value="DNA_pol_B_thumb"/>
</dbReference>
<keyword evidence="10" id="KW-0239">DNA-directed DNA polymerase</keyword>
<dbReference type="Gene3D" id="1.10.287.690">
    <property type="entry name" value="Helix hairpin bin"/>
    <property type="match status" value="1"/>
</dbReference>
<feature type="region of interest" description="Disordered" evidence="16">
    <location>
        <begin position="210"/>
        <end position="239"/>
    </location>
</feature>
<dbReference type="Pfam" id="PF03104">
    <property type="entry name" value="DNA_pol_B_exo1"/>
    <property type="match status" value="1"/>
</dbReference>
<dbReference type="Pfam" id="PF14260">
    <property type="entry name" value="zf-C4pol"/>
    <property type="match status" value="1"/>
</dbReference>
<proteinExistence type="inferred from homology"/>
<dbReference type="Gene3D" id="3.30.420.10">
    <property type="entry name" value="Ribonuclease H-like superfamily/Ribonuclease H"/>
    <property type="match status" value="1"/>
</dbReference>
<evidence type="ECO:0000256" key="13">
    <source>
        <dbReference type="ARBA" id="ARBA00023204"/>
    </source>
</evidence>
<feature type="compositionally biased region" description="Basic and acidic residues" evidence="16">
    <location>
        <begin position="553"/>
        <end position="563"/>
    </location>
</feature>
<dbReference type="SMART" id="SM00486">
    <property type="entry name" value="POLBc"/>
    <property type="match status" value="1"/>
</dbReference>
<accession>A0ABP1FUX0</accession>
<dbReference type="Pfam" id="PF00136">
    <property type="entry name" value="DNA_pol_B"/>
    <property type="match status" value="1"/>
</dbReference>
<feature type="compositionally biased region" description="Basic and acidic residues" evidence="16">
    <location>
        <begin position="1170"/>
        <end position="1184"/>
    </location>
</feature>
<dbReference type="CDD" id="cd05534">
    <property type="entry name" value="POLBc_zeta"/>
    <property type="match status" value="1"/>
</dbReference>
<feature type="compositionally biased region" description="Basic residues" evidence="16">
    <location>
        <begin position="854"/>
        <end position="863"/>
    </location>
</feature>
<dbReference type="SUPFAM" id="SSF53098">
    <property type="entry name" value="Ribonuclease H-like"/>
    <property type="match status" value="1"/>
</dbReference>
<dbReference type="CDD" id="cd05778">
    <property type="entry name" value="DNA_polB_zeta_exo"/>
    <property type="match status" value="1"/>
</dbReference>
<feature type="compositionally biased region" description="Low complexity" evidence="16">
    <location>
        <begin position="1199"/>
        <end position="1220"/>
    </location>
</feature>
<dbReference type="InterPro" id="IPR023211">
    <property type="entry name" value="DNA_pol_palm_dom_sf"/>
</dbReference>
<dbReference type="InterPro" id="IPR006172">
    <property type="entry name" value="DNA-dir_DNA_pol_B"/>
</dbReference>
<comment type="catalytic activity">
    <reaction evidence="14">
        <text>DNA(n) + a 2'-deoxyribonucleoside 5'-triphosphate = DNA(n+1) + diphosphate</text>
        <dbReference type="Rhea" id="RHEA:22508"/>
        <dbReference type="Rhea" id="RHEA-COMP:17339"/>
        <dbReference type="Rhea" id="RHEA-COMP:17340"/>
        <dbReference type="ChEBI" id="CHEBI:33019"/>
        <dbReference type="ChEBI" id="CHEBI:61560"/>
        <dbReference type="ChEBI" id="CHEBI:173112"/>
        <dbReference type="EC" id="2.7.7.7"/>
    </reaction>
</comment>
<keyword evidence="7" id="KW-0479">Metal-binding</keyword>
<feature type="compositionally biased region" description="Low complexity" evidence="16">
    <location>
        <begin position="1612"/>
        <end position="1624"/>
    </location>
</feature>
<feature type="compositionally biased region" description="Low complexity" evidence="16">
    <location>
        <begin position="289"/>
        <end position="299"/>
    </location>
</feature>
<feature type="compositionally biased region" description="Basic and acidic residues" evidence="16">
    <location>
        <begin position="460"/>
        <end position="476"/>
    </location>
</feature>
<feature type="compositionally biased region" description="Low complexity" evidence="16">
    <location>
        <begin position="1227"/>
        <end position="1244"/>
    </location>
</feature>
<dbReference type="Gene3D" id="1.10.132.60">
    <property type="entry name" value="DNA polymerase family B, C-terminal domain"/>
    <property type="match status" value="1"/>
</dbReference>
<feature type="domain" description="C4-type zinc-finger of DNA polymerase delta" evidence="19">
    <location>
        <begin position="2593"/>
        <end position="2668"/>
    </location>
</feature>
<keyword evidence="9" id="KW-0862">Zinc</keyword>
<feature type="compositionally biased region" description="Polar residues" evidence="16">
    <location>
        <begin position="629"/>
        <end position="638"/>
    </location>
</feature>
<feature type="domain" description="DNA polymerase delta/zeta catalytic subunit N-terminal" evidence="20">
    <location>
        <begin position="8"/>
        <end position="47"/>
    </location>
</feature>
<keyword evidence="15" id="KW-0175">Coiled coil</keyword>
<dbReference type="PANTHER" id="PTHR45812:SF1">
    <property type="entry name" value="DNA POLYMERASE ZETA CATALYTIC SUBUNIT"/>
    <property type="match status" value="1"/>
</dbReference>
<keyword evidence="13" id="KW-0234">DNA repair</keyword>
<evidence type="ECO:0000313" key="21">
    <source>
        <dbReference type="EMBL" id="CAL5223256.1"/>
    </source>
</evidence>
<evidence type="ECO:0000256" key="12">
    <source>
        <dbReference type="ARBA" id="ARBA00023014"/>
    </source>
</evidence>
<dbReference type="InterPro" id="IPR012337">
    <property type="entry name" value="RNaseH-like_sf"/>
</dbReference>
<feature type="compositionally biased region" description="Low complexity" evidence="16">
    <location>
        <begin position="441"/>
        <end position="459"/>
    </location>
</feature>
<feature type="compositionally biased region" description="Polar residues" evidence="16">
    <location>
        <begin position="871"/>
        <end position="904"/>
    </location>
</feature>
<dbReference type="PANTHER" id="PTHR45812">
    <property type="entry name" value="DNA POLYMERASE ZETA CATALYTIC SUBUNIT"/>
    <property type="match status" value="1"/>
</dbReference>
<evidence type="ECO:0000256" key="7">
    <source>
        <dbReference type="ARBA" id="ARBA00022723"/>
    </source>
</evidence>
<dbReference type="InterPro" id="IPR056435">
    <property type="entry name" value="DPOD/Z_N"/>
</dbReference>
<gene>
    <name evidence="21" type="primary">g5739</name>
    <name evidence="21" type="ORF">VP750_LOCUS4915</name>
</gene>
<evidence type="ECO:0000259" key="18">
    <source>
        <dbReference type="Pfam" id="PF03104"/>
    </source>
</evidence>
<evidence type="ECO:0000256" key="10">
    <source>
        <dbReference type="ARBA" id="ARBA00022932"/>
    </source>
</evidence>
<evidence type="ECO:0000256" key="9">
    <source>
        <dbReference type="ARBA" id="ARBA00022833"/>
    </source>
</evidence>
<evidence type="ECO:0000256" key="2">
    <source>
        <dbReference type="ARBA" id="ARBA00005755"/>
    </source>
</evidence>
<keyword evidence="11" id="KW-0408">Iron</keyword>
<dbReference type="PROSITE" id="PS00116">
    <property type="entry name" value="DNA_POLYMERASE_B"/>
    <property type="match status" value="1"/>
</dbReference>
<feature type="region of interest" description="Disordered" evidence="16">
    <location>
        <begin position="1810"/>
        <end position="1833"/>
    </location>
</feature>
<dbReference type="InterPro" id="IPR006134">
    <property type="entry name" value="DNA-dir_DNA_pol_B_multi_dom"/>
</dbReference>
<feature type="region of interest" description="Disordered" evidence="16">
    <location>
        <begin position="1360"/>
        <end position="1392"/>
    </location>
</feature>
<dbReference type="InterPro" id="IPR043502">
    <property type="entry name" value="DNA/RNA_pol_sf"/>
</dbReference>
<comment type="cofactor">
    <cofactor evidence="1">
        <name>[4Fe-4S] cluster</name>
        <dbReference type="ChEBI" id="CHEBI:49883"/>
    </cofactor>
</comment>
<dbReference type="InterPro" id="IPR017964">
    <property type="entry name" value="DNA-dir_DNA_pol_B_CS"/>
</dbReference>
<dbReference type="EC" id="2.7.7.7" evidence="3"/>
<comment type="caution">
    <text evidence="21">The sequence shown here is derived from an EMBL/GenBank/DDBJ whole genome shotgun (WGS) entry which is preliminary data.</text>
</comment>
<evidence type="ECO:0000256" key="8">
    <source>
        <dbReference type="ARBA" id="ARBA00022763"/>
    </source>
</evidence>
<dbReference type="Pfam" id="PF24055">
    <property type="entry name" value="POL3_N"/>
    <property type="match status" value="1"/>
</dbReference>